<keyword evidence="2 5" id="KW-0378">Hydrolase</keyword>
<sequence>MQHLAVYDLDKTITHRATYAAWLLFWARQQAPWRLLLVPMSAVAGLLYVLKLINRARLKTINHALLMGRADVATVAAEAAAFATHQVATNVRAGALAQIAADRAEGRRIVIATASYRFYAGAIGAALGIDDVIGTRAVIAGGALLPQIDGENCYAAAKRAMVEDWLAAHALTGAPMRFYSDHPSDAPMFELADEPVAANPNRALRALAQARDWAVVDWE</sequence>
<evidence type="ECO:0000256" key="1">
    <source>
        <dbReference type="ARBA" id="ARBA00022723"/>
    </source>
</evidence>
<keyword evidence="3" id="KW-0460">Magnesium</keyword>
<dbReference type="SUPFAM" id="SSF56784">
    <property type="entry name" value="HAD-like"/>
    <property type="match status" value="1"/>
</dbReference>
<name>A0A4Y9ELU3_9SPHN</name>
<evidence type="ECO:0000256" key="3">
    <source>
        <dbReference type="ARBA" id="ARBA00022842"/>
    </source>
</evidence>
<dbReference type="OrthoDB" id="7739434at2"/>
<dbReference type="PANTHER" id="PTHR43344:SF13">
    <property type="entry name" value="PHOSPHATASE RV3661-RELATED"/>
    <property type="match status" value="1"/>
</dbReference>
<dbReference type="InterPro" id="IPR050582">
    <property type="entry name" value="HAD-like_SerB"/>
</dbReference>
<evidence type="ECO:0000313" key="5">
    <source>
        <dbReference type="EMBL" id="TFU01340.1"/>
    </source>
</evidence>
<evidence type="ECO:0000256" key="2">
    <source>
        <dbReference type="ARBA" id="ARBA00022801"/>
    </source>
</evidence>
<dbReference type="GO" id="GO:0016787">
    <property type="term" value="F:hydrolase activity"/>
    <property type="evidence" value="ECO:0007669"/>
    <property type="project" value="UniProtKB-KW"/>
</dbReference>
<dbReference type="Proteomes" id="UP000297737">
    <property type="component" value="Unassembled WGS sequence"/>
</dbReference>
<proteinExistence type="predicted"/>
<keyword evidence="4" id="KW-1133">Transmembrane helix</keyword>
<dbReference type="RefSeq" id="WP_135246844.1">
    <property type="nucleotide sequence ID" value="NZ_SIHO01000003.1"/>
</dbReference>
<comment type="caution">
    <text evidence="5">The sequence shown here is derived from an EMBL/GenBank/DDBJ whole genome shotgun (WGS) entry which is preliminary data.</text>
</comment>
<dbReference type="EMBL" id="SIHO01000003">
    <property type="protein sequence ID" value="TFU01340.1"/>
    <property type="molecule type" value="Genomic_DNA"/>
</dbReference>
<dbReference type="InterPro" id="IPR006385">
    <property type="entry name" value="HAD_hydro_SerB1"/>
</dbReference>
<reference evidence="5 6" key="1">
    <citation type="submission" date="2019-02" db="EMBL/GenBank/DDBJ databases">
        <title>Polymorphobacter sp. isolated from the lake at the Tibet of China.</title>
        <authorList>
            <person name="Li A."/>
        </authorList>
    </citation>
    <scope>NUCLEOTIDE SEQUENCE [LARGE SCALE GENOMIC DNA]</scope>
    <source>
        <strain evidence="5 6">DJ1R-1</strain>
    </source>
</reference>
<feature type="transmembrane region" description="Helical" evidence="4">
    <location>
        <begin position="31"/>
        <end position="50"/>
    </location>
</feature>
<dbReference type="Pfam" id="PF12710">
    <property type="entry name" value="HAD"/>
    <property type="match status" value="1"/>
</dbReference>
<keyword evidence="1" id="KW-0479">Metal-binding</keyword>
<gene>
    <name evidence="5" type="ORF">EUV02_13695</name>
</gene>
<accession>A0A4Y9ELU3</accession>
<dbReference type="InterPro" id="IPR036412">
    <property type="entry name" value="HAD-like_sf"/>
</dbReference>
<dbReference type="NCBIfam" id="TIGR01490">
    <property type="entry name" value="HAD-SF-IB-hyp1"/>
    <property type="match status" value="1"/>
</dbReference>
<organism evidence="5 6">
    <name type="scientific">Glacieibacterium arshaanense</name>
    <dbReference type="NCBI Taxonomy" id="2511025"/>
    <lineage>
        <taxon>Bacteria</taxon>
        <taxon>Pseudomonadati</taxon>
        <taxon>Pseudomonadota</taxon>
        <taxon>Alphaproteobacteria</taxon>
        <taxon>Sphingomonadales</taxon>
        <taxon>Sphingosinicellaceae</taxon>
        <taxon>Glacieibacterium</taxon>
    </lineage>
</organism>
<dbReference type="Gene3D" id="3.40.50.1000">
    <property type="entry name" value="HAD superfamily/HAD-like"/>
    <property type="match status" value="1"/>
</dbReference>
<keyword evidence="4" id="KW-0812">Transmembrane</keyword>
<dbReference type="PANTHER" id="PTHR43344">
    <property type="entry name" value="PHOSPHOSERINE PHOSPHATASE"/>
    <property type="match status" value="1"/>
</dbReference>
<evidence type="ECO:0000313" key="6">
    <source>
        <dbReference type="Proteomes" id="UP000297737"/>
    </source>
</evidence>
<dbReference type="AlphaFoldDB" id="A0A4Y9ELU3"/>
<evidence type="ECO:0000256" key="4">
    <source>
        <dbReference type="SAM" id="Phobius"/>
    </source>
</evidence>
<dbReference type="InterPro" id="IPR023214">
    <property type="entry name" value="HAD_sf"/>
</dbReference>
<keyword evidence="6" id="KW-1185">Reference proteome</keyword>
<keyword evidence="4" id="KW-0472">Membrane</keyword>
<dbReference type="Gene3D" id="1.20.1440.100">
    <property type="entry name" value="SG protein - dephosphorylation function"/>
    <property type="match status" value="1"/>
</dbReference>
<dbReference type="NCBIfam" id="TIGR01488">
    <property type="entry name" value="HAD-SF-IB"/>
    <property type="match status" value="1"/>
</dbReference>
<dbReference type="GO" id="GO:0046872">
    <property type="term" value="F:metal ion binding"/>
    <property type="evidence" value="ECO:0007669"/>
    <property type="project" value="UniProtKB-KW"/>
</dbReference>
<protein>
    <submittedName>
        <fullName evidence="5">HAD-IB family hydrolase</fullName>
    </submittedName>
</protein>